<gene>
    <name evidence="1" type="ORF">SVUK_LOCUS2340</name>
</gene>
<organism evidence="1 2">
    <name type="scientific">Strongylus vulgaris</name>
    <name type="common">Blood worm</name>
    <dbReference type="NCBI Taxonomy" id="40348"/>
    <lineage>
        <taxon>Eukaryota</taxon>
        <taxon>Metazoa</taxon>
        <taxon>Ecdysozoa</taxon>
        <taxon>Nematoda</taxon>
        <taxon>Chromadorea</taxon>
        <taxon>Rhabditida</taxon>
        <taxon>Rhabditina</taxon>
        <taxon>Rhabditomorpha</taxon>
        <taxon>Strongyloidea</taxon>
        <taxon>Strongylidae</taxon>
        <taxon>Strongylus</taxon>
    </lineage>
</organism>
<keyword evidence="2" id="KW-1185">Reference proteome</keyword>
<reference evidence="1 2" key="1">
    <citation type="submission" date="2018-11" db="EMBL/GenBank/DDBJ databases">
        <authorList>
            <consortium name="Pathogen Informatics"/>
        </authorList>
    </citation>
    <scope>NUCLEOTIDE SEQUENCE [LARGE SCALE GENOMIC DNA]</scope>
</reference>
<proteinExistence type="predicted"/>
<evidence type="ECO:0000313" key="1">
    <source>
        <dbReference type="EMBL" id="VDM67342.1"/>
    </source>
</evidence>
<sequence length="70" mass="7843">MATTVMDTHIMDTPTTVIPHTTVTVTMAREKLDLDLLNSNSHSNIRCSKCSKCSNHNNNCIKKNLIKIML</sequence>
<dbReference type="Proteomes" id="UP000270094">
    <property type="component" value="Unassembled WGS sequence"/>
</dbReference>
<name>A0A3P7KI51_STRVU</name>
<protein>
    <submittedName>
        <fullName evidence="1">Uncharacterized protein</fullName>
    </submittedName>
</protein>
<dbReference type="EMBL" id="UYYB01005250">
    <property type="protein sequence ID" value="VDM67342.1"/>
    <property type="molecule type" value="Genomic_DNA"/>
</dbReference>
<accession>A0A3P7KI51</accession>
<dbReference type="AlphaFoldDB" id="A0A3P7KI51"/>
<evidence type="ECO:0000313" key="2">
    <source>
        <dbReference type="Proteomes" id="UP000270094"/>
    </source>
</evidence>